<evidence type="ECO:0000313" key="1">
    <source>
        <dbReference type="EMBL" id="KAI4297957.1"/>
    </source>
</evidence>
<dbReference type="EMBL" id="CM039439">
    <property type="protein sequence ID" value="KAI4297957.1"/>
    <property type="molecule type" value="Genomic_DNA"/>
</dbReference>
<name>A0ACB9KLY4_BAUVA</name>
<keyword evidence="2" id="KW-1185">Reference proteome</keyword>
<organism evidence="1 2">
    <name type="scientific">Bauhinia variegata</name>
    <name type="common">Purple orchid tree</name>
    <name type="synonym">Phanera variegata</name>
    <dbReference type="NCBI Taxonomy" id="167791"/>
    <lineage>
        <taxon>Eukaryota</taxon>
        <taxon>Viridiplantae</taxon>
        <taxon>Streptophyta</taxon>
        <taxon>Embryophyta</taxon>
        <taxon>Tracheophyta</taxon>
        <taxon>Spermatophyta</taxon>
        <taxon>Magnoliopsida</taxon>
        <taxon>eudicotyledons</taxon>
        <taxon>Gunneridae</taxon>
        <taxon>Pentapetalae</taxon>
        <taxon>rosids</taxon>
        <taxon>fabids</taxon>
        <taxon>Fabales</taxon>
        <taxon>Fabaceae</taxon>
        <taxon>Cercidoideae</taxon>
        <taxon>Cercideae</taxon>
        <taxon>Bauhiniinae</taxon>
        <taxon>Bauhinia</taxon>
    </lineage>
</organism>
<reference evidence="1 2" key="1">
    <citation type="journal article" date="2022" name="DNA Res.">
        <title>Chromosomal-level genome assembly of the orchid tree Bauhinia variegata (Leguminosae; Cercidoideae) supports the allotetraploid origin hypothesis of Bauhinia.</title>
        <authorList>
            <person name="Zhong Y."/>
            <person name="Chen Y."/>
            <person name="Zheng D."/>
            <person name="Pang J."/>
            <person name="Liu Y."/>
            <person name="Luo S."/>
            <person name="Meng S."/>
            <person name="Qian L."/>
            <person name="Wei D."/>
            <person name="Dai S."/>
            <person name="Zhou R."/>
        </authorList>
    </citation>
    <scope>NUCLEOTIDE SEQUENCE [LARGE SCALE GENOMIC DNA]</scope>
    <source>
        <strain evidence="1">BV-YZ2020</strain>
    </source>
</reference>
<dbReference type="Proteomes" id="UP000828941">
    <property type="component" value="Chromosome 14"/>
</dbReference>
<protein>
    <submittedName>
        <fullName evidence="1">Uncharacterized protein</fullName>
    </submittedName>
</protein>
<sequence>MNFSNCIKKWLSSCSWKVLKEEHSGRRAHTTVICVLHHYPEIAYCEGPLSPPPSPPEEPVNPPEAPLVPQPVVIPQLAQPLILDESRNRILYERYGALNVGGDLRRMVSIINAQFLVERYVEAALVDDGFPANSILANYRLLRGILHSPQGELFTEQTYNSYVTQIRERGTRQSVPYRRILRAIHNSDLFL</sequence>
<accession>A0ACB9KLY4</accession>
<gene>
    <name evidence="1" type="ORF">L6164_037810</name>
</gene>
<proteinExistence type="predicted"/>
<evidence type="ECO:0000313" key="2">
    <source>
        <dbReference type="Proteomes" id="UP000828941"/>
    </source>
</evidence>
<comment type="caution">
    <text evidence="1">The sequence shown here is derived from an EMBL/GenBank/DDBJ whole genome shotgun (WGS) entry which is preliminary data.</text>
</comment>